<feature type="compositionally biased region" description="Basic and acidic residues" evidence="1">
    <location>
        <begin position="477"/>
        <end position="486"/>
    </location>
</feature>
<comment type="caution">
    <text evidence="2">The sequence shown here is derived from an EMBL/GenBank/DDBJ whole genome shotgun (WGS) entry which is preliminary data.</text>
</comment>
<gene>
    <name evidence="2" type="ORF">EDD66_101199</name>
</gene>
<feature type="region of interest" description="Disordered" evidence="1">
    <location>
        <begin position="367"/>
        <end position="497"/>
    </location>
</feature>
<evidence type="ECO:0000313" key="2">
    <source>
        <dbReference type="EMBL" id="ROR31582.1"/>
    </source>
</evidence>
<proteinExistence type="predicted"/>
<feature type="compositionally biased region" description="Acidic residues" evidence="1">
    <location>
        <begin position="164"/>
        <end position="178"/>
    </location>
</feature>
<reference evidence="2 3" key="1">
    <citation type="submission" date="2018-11" db="EMBL/GenBank/DDBJ databases">
        <title>Genomic Encyclopedia of Type Strains, Phase IV (KMG-IV): sequencing the most valuable type-strain genomes for metagenomic binning, comparative biology and taxonomic classification.</title>
        <authorList>
            <person name="Goeker M."/>
        </authorList>
    </citation>
    <scope>NUCLEOTIDE SEQUENCE [LARGE SCALE GENOMIC DNA]</scope>
    <source>
        <strain evidence="2 3">DSM 26537</strain>
    </source>
</reference>
<protein>
    <submittedName>
        <fullName evidence="2">Uncharacterized protein</fullName>
    </submittedName>
</protein>
<dbReference type="OrthoDB" id="2020679at2"/>
<dbReference type="EMBL" id="RJVG01000001">
    <property type="protein sequence ID" value="ROR31582.1"/>
    <property type="molecule type" value="Genomic_DNA"/>
</dbReference>
<keyword evidence="3" id="KW-1185">Reference proteome</keyword>
<feature type="compositionally biased region" description="Basic and acidic residues" evidence="1">
    <location>
        <begin position="383"/>
        <end position="414"/>
    </location>
</feature>
<organism evidence="2 3">
    <name type="scientific">Mobilisporobacter senegalensis</name>
    <dbReference type="NCBI Taxonomy" id="1329262"/>
    <lineage>
        <taxon>Bacteria</taxon>
        <taxon>Bacillati</taxon>
        <taxon>Bacillota</taxon>
        <taxon>Clostridia</taxon>
        <taxon>Lachnospirales</taxon>
        <taxon>Lachnospiraceae</taxon>
        <taxon>Mobilisporobacter</taxon>
    </lineage>
</organism>
<sequence length="964" mass="112330">MILLKANPEIKAVFQKMINTMGEKVVWTEVFLINNNDIILAGEKKSLFFNFDNKRIFSKFVELNINEERVDKIVANSLLENTLNMILYAFGKWGEIKGLKVETEYDQLNRLLNNILIEINIEASLTDENFRFFKNGILITYEEVIQSILDKSKLEEKDNKEETQENEEDGNNPEEEPKEEGYALGLWHNIQWISGQFSFGKVELTEGERGKLRLGNNFYVVNYKCPDCGEKLYMVVYPVGKEFRIETDELPVYMARAYTCNTCNHFYTPKPHKLLMEGDVYHLIFEDDKVAYEDYLELLGRWGERTANSNFNLYESEYNKKQEEEPEELEKISNELESMTEEKLAELQDKMDSGFYPLLSVERYHNKIDKERKKRKQNRRKARENAGMKEGLKRKEVKEKAQDFKRINSKDIKRPRLKTSSPSIQPAKTLMKGYTTPPIKKGVKPYLERIKEEKSVNDNTKPRNTTSSSGRQSIDQKMGKGHEKSINHSAADSISRSSDSLKENFLKEILEDIIEGMHDIFEIKLDKLSLKQLTDLKALVQSEQRLDNSKKYGYINKIEKKQTKEKIKELNQKIGLSQDKSYIEILRTIDDVKKEDWEESVKKPFLESLMEYLIRSGEKELKNLVLNIPENLNKKQYIQFTDKMEQYKEIDTNRYKKILDEKRDGAEKQEIIAFIKRANATNRTSLFDLFHKIKEQDFSEKNLSPYLEEIHDKIYALDEAAIKKICPDPAEINFEEGLRMYEEISSGDFLPELKVNTLGLIDQRLKKIKMDECEQLVKKLSKDMKWTREDFPRIYFFDVRKMMRGNGNDESSITVHNALNTYAVNRGKYEYPILICDTSSSGNGKVGFVLTPDHIFYSSLISADVMNVMNVKEVFGYNGLLGKGIYVEHKHSGRIRISKSIKSVKLKSFGKILNEFIEYLKEKPESRSISYLAKEKHTVKCCYRCGYVYKGGSVCPKCGSKNNK</sequence>
<feature type="compositionally biased region" description="Basic and acidic residues" evidence="1">
    <location>
        <begin position="446"/>
        <end position="456"/>
    </location>
</feature>
<dbReference type="RefSeq" id="WP_123607678.1">
    <property type="nucleotide sequence ID" value="NZ_RJVG01000001.1"/>
</dbReference>
<evidence type="ECO:0000313" key="3">
    <source>
        <dbReference type="Proteomes" id="UP000273083"/>
    </source>
</evidence>
<feature type="compositionally biased region" description="Polar residues" evidence="1">
    <location>
        <begin position="457"/>
        <end position="475"/>
    </location>
</feature>
<evidence type="ECO:0000256" key="1">
    <source>
        <dbReference type="SAM" id="MobiDB-lite"/>
    </source>
</evidence>
<feature type="compositionally biased region" description="Basic residues" evidence="1">
    <location>
        <begin position="372"/>
        <end position="382"/>
    </location>
</feature>
<name>A0A3N1Y229_9FIRM</name>
<dbReference type="Proteomes" id="UP000273083">
    <property type="component" value="Unassembled WGS sequence"/>
</dbReference>
<accession>A0A3N1Y229</accession>
<dbReference type="AlphaFoldDB" id="A0A3N1Y229"/>
<feature type="region of interest" description="Disordered" evidence="1">
    <location>
        <begin position="155"/>
        <end position="178"/>
    </location>
</feature>